<dbReference type="OMA" id="DVKICTI"/>
<reference evidence="2" key="1">
    <citation type="journal article" date="2007" name="Science">
        <title>Evolutionary and biomedical insights from the rhesus macaque genome.</title>
        <authorList>
            <person name="Gibbs R.A."/>
            <person name="Rogers J."/>
            <person name="Katze M.G."/>
            <person name="Bumgarner R."/>
            <person name="Weinstock G.M."/>
            <person name="Mardis E.R."/>
            <person name="Remington K.A."/>
            <person name="Strausberg R.L."/>
            <person name="Venter J.C."/>
            <person name="Wilson R.K."/>
            <person name="Batzer M.A."/>
            <person name="Bustamante C.D."/>
            <person name="Eichler E.E."/>
            <person name="Hahn M.W."/>
            <person name="Hardison R.C."/>
            <person name="Makova K.D."/>
            <person name="Miller W."/>
            <person name="Milosavljevic A."/>
            <person name="Palermo R.E."/>
            <person name="Siepel A."/>
            <person name="Sikela J.M."/>
            <person name="Attaway T."/>
            <person name="Bell S."/>
            <person name="Bernard K.E."/>
            <person name="Buhay C.J."/>
            <person name="Chandrabose M.N."/>
            <person name="Dao M."/>
            <person name="Davis C."/>
            <person name="Delehaunty K.D."/>
            <person name="Ding Y."/>
            <person name="Dinh H.H."/>
            <person name="Dugan-Rocha S."/>
            <person name="Fulton L.A."/>
            <person name="Gabisi R.A."/>
            <person name="Garner T.T."/>
            <person name="Godfrey J."/>
            <person name="Hawes A.C."/>
            <person name="Hernandez J."/>
            <person name="Hines S."/>
            <person name="Holder M."/>
            <person name="Hume J."/>
            <person name="Jhangiani S.N."/>
            <person name="Joshi V."/>
            <person name="Khan Z.M."/>
            <person name="Kirkness E.F."/>
            <person name="Cree A."/>
            <person name="Fowler R.G."/>
            <person name="Lee S."/>
            <person name="Lewis L.R."/>
            <person name="Li Z."/>
            <person name="Liu Y.-S."/>
            <person name="Moore S.M."/>
            <person name="Muzny D."/>
            <person name="Nazareth L.V."/>
            <person name="Ngo D.N."/>
            <person name="Okwuonu G.O."/>
            <person name="Pai G."/>
            <person name="Parker D."/>
            <person name="Paul H.A."/>
            <person name="Pfannkoch C."/>
            <person name="Pohl C.S."/>
            <person name="Rogers Y.-H.C."/>
            <person name="Ruiz S.J."/>
            <person name="Sabo A."/>
            <person name="Santibanez J."/>
            <person name="Schneider B.W."/>
            <person name="Smith S.M."/>
            <person name="Sodergren E."/>
            <person name="Svatek A.F."/>
            <person name="Utterback T.R."/>
            <person name="Vattathil S."/>
            <person name="Warren W."/>
            <person name="White C.S."/>
            <person name="Chinwalla A.T."/>
            <person name="Feng Y."/>
            <person name="Halpern A.L."/>
            <person name="Hillier L.W."/>
            <person name="Huang X."/>
            <person name="Minx P."/>
            <person name="Nelson J.O."/>
            <person name="Pepin K.H."/>
            <person name="Qin X."/>
            <person name="Sutton G.G."/>
            <person name="Venter E."/>
            <person name="Walenz B.P."/>
            <person name="Wallis J.W."/>
            <person name="Worley K.C."/>
            <person name="Yang S.-P."/>
            <person name="Jones S.M."/>
            <person name="Marra M.A."/>
            <person name="Rocchi M."/>
            <person name="Schein J.E."/>
            <person name="Baertsch R."/>
            <person name="Clarke L."/>
            <person name="Csuros M."/>
            <person name="Glasscock J."/>
            <person name="Harris R.A."/>
            <person name="Havlak P."/>
            <person name="Jackson A.R."/>
            <person name="Jiang H."/>
            <person name="Liu Y."/>
            <person name="Messina D.N."/>
            <person name="Shen Y."/>
            <person name="Song H.X.-Z."/>
            <person name="Wylie T."/>
            <person name="Zhang L."/>
            <person name="Birney E."/>
            <person name="Han K."/>
            <person name="Konkel M.K."/>
            <person name="Lee J."/>
            <person name="Smit A.F.A."/>
            <person name="Ullmer B."/>
            <person name="Wang H."/>
            <person name="Xing J."/>
            <person name="Burhans R."/>
            <person name="Cheng Z."/>
            <person name="Karro J.E."/>
            <person name="Ma J."/>
            <person name="Raney B."/>
            <person name="She X."/>
            <person name="Cox M.J."/>
            <person name="Demuth J.P."/>
            <person name="Dumas L.J."/>
            <person name="Han S.-G."/>
            <person name="Hopkins J."/>
            <person name="Karimpour-Fard A."/>
            <person name="Kim Y.H."/>
            <person name="Pollack J.R."/>
            <person name="Vinar T."/>
            <person name="Addo-Quaye C."/>
            <person name="Degenhardt J."/>
            <person name="Denby A."/>
            <person name="Hubisz M.J."/>
            <person name="Indap A."/>
            <person name="Kosiol C."/>
            <person name="Lahn B.T."/>
            <person name="Lawson H.A."/>
            <person name="Marklein A."/>
            <person name="Nielsen R."/>
            <person name="Vallender E.J."/>
            <person name="Clark A.G."/>
            <person name="Ferguson B."/>
            <person name="Hernandez R.D."/>
            <person name="Hirani K."/>
            <person name="Kehrer-Sawatzki H."/>
            <person name="Kolb J."/>
            <person name="Patil S."/>
            <person name="Pu L.-L."/>
            <person name="Ren Y."/>
            <person name="Smith D.G."/>
            <person name="Wheeler D.A."/>
            <person name="Schenck I."/>
            <person name="Ball E.V."/>
            <person name="Chen R."/>
            <person name="Cooper D.N."/>
            <person name="Giardine B."/>
            <person name="Hsu F."/>
            <person name="Kent W.J."/>
            <person name="Lesk A."/>
            <person name="Nelson D.L."/>
            <person name="O'brien W.E."/>
            <person name="Pruefer K."/>
            <person name="Stenson P.D."/>
            <person name="Wallace J.C."/>
            <person name="Ke H."/>
            <person name="Liu X.-M."/>
            <person name="Wang P."/>
            <person name="Xiang A.P."/>
            <person name="Yang F."/>
            <person name="Barber G.P."/>
            <person name="Haussler D."/>
            <person name="Karolchik D."/>
            <person name="Kern A.D."/>
            <person name="Kuhn R.M."/>
            <person name="Smith K.E."/>
            <person name="Zwieg A.S."/>
        </authorList>
    </citation>
    <scope>NUCLEOTIDE SEQUENCE [LARGE SCALE GENOMIC DNA]</scope>
    <source>
        <strain evidence="2">17573</strain>
    </source>
</reference>
<reference evidence="1" key="2">
    <citation type="submission" date="2019-01" db="EMBL/GenBank/DDBJ databases">
        <authorList>
            <person name="Graves T."/>
            <person name="Eichler E.E."/>
            <person name="Wilson R.K."/>
        </authorList>
    </citation>
    <scope>NUCLEOTIDE SEQUENCE [LARGE SCALE GENOMIC DNA]</scope>
    <source>
        <strain evidence="1">17573</strain>
    </source>
</reference>
<evidence type="ECO:0000313" key="2">
    <source>
        <dbReference type="Proteomes" id="UP000006718"/>
    </source>
</evidence>
<name>A0A5F8ANE7_MACMU</name>
<dbReference type="PANTHER" id="PTHR46254">
    <property type="entry name" value="PROTEIN GVQW1-RELATED"/>
    <property type="match status" value="1"/>
</dbReference>
<dbReference type="InParanoid" id="A0A5F8ANE7"/>
<sequence>QSRSVAQAGVQWHDLSSLQPLPPRLKRFSCLSLLSSWDYRCVPPHLANFFVFLVETGFHHVSQVVLKLLTSNDLPASTSQCAGISGVNHHAWPRKLYLKQNKTKNSSGDSDIYPALCMMTVDDVKICTISQNSSLANQS</sequence>
<keyword evidence="2" id="KW-1185">Reference proteome</keyword>
<dbReference type="PRINTS" id="PR02045">
    <property type="entry name" value="F138DOMAIN"/>
</dbReference>
<reference evidence="1" key="3">
    <citation type="submission" date="2025-08" db="UniProtKB">
        <authorList>
            <consortium name="Ensembl"/>
        </authorList>
    </citation>
    <scope>IDENTIFICATION</scope>
    <source>
        <strain evidence="1">17573</strain>
    </source>
</reference>
<dbReference type="PANTHER" id="PTHR46254:SF12">
    <property type="entry name" value="RNA BINDING MOTIF SINGLE STRANDED INTERACTING PROTEIN 2"/>
    <property type="match status" value="1"/>
</dbReference>
<proteinExistence type="predicted"/>
<reference evidence="1" key="4">
    <citation type="submission" date="2025-09" db="UniProtKB">
        <authorList>
            <consortium name="Ensembl"/>
        </authorList>
    </citation>
    <scope>IDENTIFICATION</scope>
    <source>
        <strain evidence="1">17573</strain>
    </source>
</reference>
<dbReference type="VEuPathDB" id="HostDB:ENSMMUG00000060312"/>
<dbReference type="Proteomes" id="UP000006718">
    <property type="component" value="Chromosome 13"/>
</dbReference>
<dbReference type="GeneTree" id="ENSGT00940000164709"/>
<dbReference type="AlphaFoldDB" id="A0A5F8ANE7"/>
<dbReference type="Ensembl" id="ENSMMUT00000104792.1">
    <property type="protein sequence ID" value="ENSMMUP00000078904.1"/>
    <property type="gene ID" value="ENSMMUG00000060312.1"/>
</dbReference>
<evidence type="ECO:0000313" key="1">
    <source>
        <dbReference type="Ensembl" id="ENSMMUP00000078904.1"/>
    </source>
</evidence>
<protein>
    <submittedName>
        <fullName evidence="1">Uncharacterized protein</fullName>
    </submittedName>
</protein>
<accession>A0A5F8ANE7</accession>
<organism evidence="1 2">
    <name type="scientific">Macaca mulatta</name>
    <name type="common">Rhesus macaque</name>
    <dbReference type="NCBI Taxonomy" id="9544"/>
    <lineage>
        <taxon>Eukaryota</taxon>
        <taxon>Metazoa</taxon>
        <taxon>Chordata</taxon>
        <taxon>Craniata</taxon>
        <taxon>Vertebrata</taxon>
        <taxon>Euteleostomi</taxon>
        <taxon>Mammalia</taxon>
        <taxon>Eutheria</taxon>
        <taxon>Euarchontoglires</taxon>
        <taxon>Primates</taxon>
        <taxon>Haplorrhini</taxon>
        <taxon>Catarrhini</taxon>
        <taxon>Cercopithecidae</taxon>
        <taxon>Cercopithecinae</taxon>
        <taxon>Macaca</taxon>
    </lineage>
</organism>